<dbReference type="InterPro" id="IPR050980">
    <property type="entry name" value="2C_sensor_his_kinase"/>
</dbReference>
<dbReference type="InterPro" id="IPR004358">
    <property type="entry name" value="Sig_transdc_His_kin-like_C"/>
</dbReference>
<keyword evidence="18" id="KW-0464">Manganese</keyword>
<keyword evidence="9" id="KW-0547">Nucleotide-binding</keyword>
<keyword evidence="10 25" id="KW-0418">Kinase</keyword>
<keyword evidence="22" id="KW-0812">Transmembrane</keyword>
<dbReference type="SMART" id="SM00388">
    <property type="entry name" value="HisKA"/>
    <property type="match status" value="1"/>
</dbReference>
<evidence type="ECO:0000256" key="15">
    <source>
        <dbReference type="ARBA" id="ARBA00023012"/>
    </source>
</evidence>
<feature type="compositionally biased region" description="Low complexity" evidence="21">
    <location>
        <begin position="483"/>
        <end position="500"/>
    </location>
</feature>
<dbReference type="GO" id="GO:0000155">
    <property type="term" value="F:phosphorelay sensor kinase activity"/>
    <property type="evidence" value="ECO:0007669"/>
    <property type="project" value="InterPro"/>
</dbReference>
<dbReference type="Pfam" id="PF00672">
    <property type="entry name" value="HAMP"/>
    <property type="match status" value="1"/>
</dbReference>
<evidence type="ECO:0000256" key="22">
    <source>
        <dbReference type="SAM" id="Phobius"/>
    </source>
</evidence>
<protein>
    <recommendedName>
        <fullName evidence="19">Signal transduction histidine-protein kinase/phosphatase MprB</fullName>
        <ecNumber evidence="5">2.7.13.3</ecNumber>
    </recommendedName>
    <alternativeName>
        <fullName evidence="20">Mycobacterial persistence regulator B</fullName>
    </alternativeName>
</protein>
<evidence type="ECO:0000256" key="5">
    <source>
        <dbReference type="ARBA" id="ARBA00012438"/>
    </source>
</evidence>
<feature type="region of interest" description="Disordered" evidence="21">
    <location>
        <begin position="483"/>
        <end position="535"/>
    </location>
</feature>
<dbReference type="Pfam" id="PF02518">
    <property type="entry name" value="HATPase_c"/>
    <property type="match status" value="1"/>
</dbReference>
<evidence type="ECO:0000313" key="25">
    <source>
        <dbReference type="EMBL" id="CBH99124.1"/>
    </source>
</evidence>
<dbReference type="InterPro" id="IPR003660">
    <property type="entry name" value="HAMP_dom"/>
</dbReference>
<comment type="catalytic activity">
    <reaction evidence="1">
        <text>ATP + protein L-histidine = ADP + protein N-phospho-L-histidine.</text>
        <dbReference type="EC" id="2.7.13.3"/>
    </reaction>
</comment>
<dbReference type="GO" id="GO:0005886">
    <property type="term" value="C:plasma membrane"/>
    <property type="evidence" value="ECO:0007669"/>
    <property type="project" value="UniProtKB-SubCell"/>
</dbReference>
<dbReference type="PROSITE" id="PS50109">
    <property type="entry name" value="HIS_KIN"/>
    <property type="match status" value="1"/>
</dbReference>
<dbReference type="GO" id="GO:0005524">
    <property type="term" value="F:ATP binding"/>
    <property type="evidence" value="ECO:0007669"/>
    <property type="project" value="UniProtKB-KW"/>
</dbReference>
<dbReference type="Gene3D" id="6.10.340.10">
    <property type="match status" value="1"/>
</dbReference>
<evidence type="ECO:0000259" key="23">
    <source>
        <dbReference type="PROSITE" id="PS50109"/>
    </source>
</evidence>
<dbReference type="PANTHER" id="PTHR44936:SF9">
    <property type="entry name" value="SENSOR PROTEIN CREC"/>
    <property type="match status" value="1"/>
</dbReference>
<evidence type="ECO:0000256" key="21">
    <source>
        <dbReference type="SAM" id="MobiDB-lite"/>
    </source>
</evidence>
<evidence type="ECO:0000256" key="11">
    <source>
        <dbReference type="ARBA" id="ARBA00022801"/>
    </source>
</evidence>
<dbReference type="InterPro" id="IPR036097">
    <property type="entry name" value="HisK_dim/P_sf"/>
</dbReference>
<dbReference type="InterPro" id="IPR036890">
    <property type="entry name" value="HATPase_C_sf"/>
</dbReference>
<dbReference type="Gene3D" id="1.10.287.130">
    <property type="match status" value="1"/>
</dbReference>
<evidence type="ECO:0000256" key="16">
    <source>
        <dbReference type="ARBA" id="ARBA00023016"/>
    </source>
</evidence>
<evidence type="ECO:0000256" key="7">
    <source>
        <dbReference type="ARBA" id="ARBA00022553"/>
    </source>
</evidence>
<evidence type="ECO:0000256" key="20">
    <source>
        <dbReference type="ARBA" id="ARBA00041776"/>
    </source>
</evidence>
<evidence type="ECO:0000256" key="19">
    <source>
        <dbReference type="ARBA" id="ARBA00040454"/>
    </source>
</evidence>
<keyword evidence="14" id="KW-0904">Protein phosphatase</keyword>
<dbReference type="CDD" id="cd00075">
    <property type="entry name" value="HATPase"/>
    <property type="match status" value="1"/>
</dbReference>
<evidence type="ECO:0000256" key="10">
    <source>
        <dbReference type="ARBA" id="ARBA00022777"/>
    </source>
</evidence>
<dbReference type="InterPro" id="IPR003594">
    <property type="entry name" value="HATPase_dom"/>
</dbReference>
<keyword evidence="15" id="KW-0902">Two-component regulatory system</keyword>
<keyword evidence="8" id="KW-0808">Transferase</keyword>
<organism evidence="25">
    <name type="scientific">mine drainage metagenome</name>
    <dbReference type="NCBI Taxonomy" id="410659"/>
    <lineage>
        <taxon>unclassified sequences</taxon>
        <taxon>metagenomes</taxon>
        <taxon>ecological metagenomes</taxon>
    </lineage>
</organism>
<keyword evidence="11" id="KW-0378">Hydrolase</keyword>
<dbReference type="InterPro" id="IPR003661">
    <property type="entry name" value="HisK_dim/P_dom"/>
</dbReference>
<name>E6PW17_9ZZZZ</name>
<evidence type="ECO:0000256" key="6">
    <source>
        <dbReference type="ARBA" id="ARBA00022475"/>
    </source>
</evidence>
<evidence type="ECO:0000256" key="9">
    <source>
        <dbReference type="ARBA" id="ARBA00022741"/>
    </source>
</evidence>
<evidence type="ECO:0000256" key="13">
    <source>
        <dbReference type="ARBA" id="ARBA00022842"/>
    </source>
</evidence>
<gene>
    <name evidence="25" type="ORF">CARN2_0302</name>
</gene>
<dbReference type="EMBL" id="CABM01000068">
    <property type="protein sequence ID" value="CBH99124.1"/>
    <property type="molecule type" value="Genomic_DNA"/>
</dbReference>
<evidence type="ECO:0000256" key="12">
    <source>
        <dbReference type="ARBA" id="ARBA00022840"/>
    </source>
</evidence>
<keyword evidence="22" id="KW-1133">Transmembrane helix</keyword>
<dbReference type="Gene3D" id="3.30.565.10">
    <property type="entry name" value="Histidine kinase-like ATPase, C-terminal domain"/>
    <property type="match status" value="1"/>
</dbReference>
<comment type="cofactor">
    <cofactor evidence="3">
        <name>Mg(2+)</name>
        <dbReference type="ChEBI" id="CHEBI:18420"/>
    </cofactor>
</comment>
<evidence type="ECO:0000256" key="8">
    <source>
        <dbReference type="ARBA" id="ARBA00022679"/>
    </source>
</evidence>
<dbReference type="SMART" id="SM00387">
    <property type="entry name" value="HATPase_c"/>
    <property type="match status" value="1"/>
</dbReference>
<evidence type="ECO:0000256" key="4">
    <source>
        <dbReference type="ARBA" id="ARBA00004651"/>
    </source>
</evidence>
<dbReference type="GO" id="GO:0004721">
    <property type="term" value="F:phosphoprotein phosphatase activity"/>
    <property type="evidence" value="ECO:0007669"/>
    <property type="project" value="UniProtKB-KW"/>
</dbReference>
<keyword evidence="13" id="KW-0460">Magnesium</keyword>
<dbReference type="PANTHER" id="PTHR44936">
    <property type="entry name" value="SENSOR PROTEIN CREC"/>
    <property type="match status" value="1"/>
</dbReference>
<feature type="domain" description="Histidine kinase" evidence="23">
    <location>
        <begin position="258"/>
        <end position="476"/>
    </location>
</feature>
<dbReference type="EC" id="2.7.13.3" evidence="5"/>
<proteinExistence type="predicted"/>
<evidence type="ECO:0000256" key="1">
    <source>
        <dbReference type="ARBA" id="ARBA00000085"/>
    </source>
</evidence>
<dbReference type="Pfam" id="PF00512">
    <property type="entry name" value="HisKA"/>
    <property type="match status" value="1"/>
</dbReference>
<accession>E6PW17</accession>
<sequence>MPYPRSFSSLLLAGFALVTLPLLAGMAYTAVVQERLAVQTRQSITLTVKVTRTTRQLAEDISSLQRAAGQFYVLQDPQLRSGMREAHESIRQALQNLRAMPFGPSNTERIRQIGLREGVLYAQLNDPANVGLRRFDSFATEFNTLDRLADQVAVAGNAMVEDQAASLIHRARTLRIVLLSQAAAAVLLSLLIAGLFSWLLGRPVRQIDQAIRRLGAGDLQPQPRVQGPIDLVFLGQQLDWLRQRLRELDEQKLRFLRHVSHELKTPLASLREGVELLADGVGGRLTAQQREITQIMRGNARDLQARIENLIGYSRAQRQLDPLVSSGVDLAALLDQVVRRNDLALRAKHLQVVRSGHAPLLKADRGKLDTLFENLLINAMRFSPEGGSIRIDLRSADGVVHATVADEGPGVAENDRAHLFKPFFQGSRQPPAAAPGSGLGLAIAQEYAQLHGGEIQLCDTPDRPGASFCVHLPLQPELPVVGASASTNASTTATTSAPATRRLPGAAPQRNELADSSTDPEAEWQPTQPSNDTPS</sequence>
<feature type="compositionally biased region" description="Polar residues" evidence="21">
    <location>
        <begin position="514"/>
        <end position="535"/>
    </location>
</feature>
<keyword evidence="6" id="KW-1003">Cell membrane</keyword>
<keyword evidence="7" id="KW-0597">Phosphoprotein</keyword>
<comment type="cofactor">
    <cofactor evidence="2">
        <name>Mn(2+)</name>
        <dbReference type="ChEBI" id="CHEBI:29035"/>
    </cofactor>
</comment>
<dbReference type="PRINTS" id="PR00344">
    <property type="entry name" value="BCTRLSENSOR"/>
</dbReference>
<evidence type="ECO:0000256" key="18">
    <source>
        <dbReference type="ARBA" id="ARBA00023211"/>
    </source>
</evidence>
<evidence type="ECO:0000256" key="17">
    <source>
        <dbReference type="ARBA" id="ARBA00023026"/>
    </source>
</evidence>
<dbReference type="SUPFAM" id="SSF47384">
    <property type="entry name" value="Homodimeric domain of signal transducing histidine kinase"/>
    <property type="match status" value="1"/>
</dbReference>
<evidence type="ECO:0000256" key="14">
    <source>
        <dbReference type="ARBA" id="ARBA00022912"/>
    </source>
</evidence>
<dbReference type="InterPro" id="IPR005467">
    <property type="entry name" value="His_kinase_dom"/>
</dbReference>
<dbReference type="PROSITE" id="PS50885">
    <property type="entry name" value="HAMP"/>
    <property type="match status" value="1"/>
</dbReference>
<dbReference type="SUPFAM" id="SSF55874">
    <property type="entry name" value="ATPase domain of HSP90 chaperone/DNA topoisomerase II/histidine kinase"/>
    <property type="match status" value="1"/>
</dbReference>
<evidence type="ECO:0000259" key="24">
    <source>
        <dbReference type="PROSITE" id="PS50885"/>
    </source>
</evidence>
<evidence type="ECO:0000256" key="3">
    <source>
        <dbReference type="ARBA" id="ARBA00001946"/>
    </source>
</evidence>
<feature type="transmembrane region" description="Helical" evidence="22">
    <location>
        <begin position="176"/>
        <end position="200"/>
    </location>
</feature>
<reference evidence="25" key="1">
    <citation type="submission" date="2009-10" db="EMBL/GenBank/DDBJ databases">
        <title>Diversity of trophic interactions inside an arsenic-rich microbial ecosystem.</title>
        <authorList>
            <person name="Bertin P.N."/>
            <person name="Heinrich-Salmeron A."/>
            <person name="Pelletier E."/>
            <person name="Goulhen-Chollet F."/>
            <person name="Arsene-Ploetze F."/>
            <person name="Gallien S."/>
            <person name="Calteau A."/>
            <person name="Vallenet D."/>
            <person name="Casiot C."/>
            <person name="Chane-Woon-Ming B."/>
            <person name="Giloteaux L."/>
            <person name="Barakat M."/>
            <person name="Bonnefoy V."/>
            <person name="Bruneel O."/>
            <person name="Chandler M."/>
            <person name="Cleiss J."/>
            <person name="Duran R."/>
            <person name="Elbaz-Poulichet F."/>
            <person name="Fonknechten N."/>
            <person name="Lauga B."/>
            <person name="Mornico D."/>
            <person name="Ortet P."/>
            <person name="Schaeffer C."/>
            <person name="Siguier P."/>
            <person name="Alexander Thil Smith A."/>
            <person name="Van Dorsselaer A."/>
            <person name="Weissenbach J."/>
            <person name="Medigue C."/>
            <person name="Le Paslier D."/>
        </authorList>
    </citation>
    <scope>NUCLEOTIDE SEQUENCE</scope>
</reference>
<dbReference type="CDD" id="cd00082">
    <property type="entry name" value="HisKA"/>
    <property type="match status" value="1"/>
</dbReference>
<keyword evidence="16" id="KW-0346">Stress response</keyword>
<comment type="caution">
    <text evidence="25">The sequence shown here is derived from an EMBL/GenBank/DDBJ whole genome shotgun (WGS) entry which is preliminary data.</text>
</comment>
<evidence type="ECO:0000256" key="2">
    <source>
        <dbReference type="ARBA" id="ARBA00001936"/>
    </source>
</evidence>
<comment type="subcellular location">
    <subcellularLocation>
        <location evidence="4">Cell membrane</location>
        <topology evidence="4">Multi-pass membrane protein</topology>
    </subcellularLocation>
</comment>
<dbReference type="AlphaFoldDB" id="E6PW17"/>
<feature type="domain" description="HAMP" evidence="24">
    <location>
        <begin position="198"/>
        <end position="250"/>
    </location>
</feature>
<keyword evidence="12" id="KW-0067">ATP-binding</keyword>
<keyword evidence="22" id="KW-0472">Membrane</keyword>
<keyword evidence="17" id="KW-0843">Virulence</keyword>